<name>A0ABX8EMV7_9ACTN</name>
<reference evidence="2 3" key="1">
    <citation type="submission" date="2021-05" db="EMBL/GenBank/DDBJ databases">
        <title>Complete genome of Nocardioides aquaticus KCTC 9944T isolated from meromictic and hypersaline Ekho Lake, Antarctica.</title>
        <authorList>
            <person name="Hwang K."/>
            <person name="Kim K.M."/>
            <person name="Choe H."/>
        </authorList>
    </citation>
    <scope>NUCLEOTIDE SEQUENCE [LARGE SCALE GENOMIC DNA]</scope>
    <source>
        <strain evidence="2 3">KCTC 9944</strain>
    </source>
</reference>
<dbReference type="EMBL" id="CP075371">
    <property type="protein sequence ID" value="QVT80408.1"/>
    <property type="molecule type" value="Genomic_DNA"/>
</dbReference>
<keyword evidence="3" id="KW-1185">Reference proteome</keyword>
<evidence type="ECO:0000313" key="2">
    <source>
        <dbReference type="EMBL" id="QVT80408.1"/>
    </source>
</evidence>
<accession>A0ABX8EMV7</accession>
<keyword evidence="1" id="KW-0732">Signal</keyword>
<evidence type="ECO:0000313" key="3">
    <source>
        <dbReference type="Proteomes" id="UP000679307"/>
    </source>
</evidence>
<sequence length="112" mass="11507">MRIALGLSALVLAATGVACSDQTENNESGTAGRADELGECADVWIDGETLDAGYQGCSVDGQPELPSVVTCESGDQFTTYDDRFFAVLGGEITEASAGSAEYEAAVEECNAA</sequence>
<protein>
    <recommendedName>
        <fullName evidence="4">Secreted protein</fullName>
    </recommendedName>
</protein>
<feature type="chain" id="PRO_5046602258" description="Secreted protein" evidence="1">
    <location>
        <begin position="21"/>
        <end position="112"/>
    </location>
</feature>
<dbReference type="PROSITE" id="PS51257">
    <property type="entry name" value="PROKAR_LIPOPROTEIN"/>
    <property type="match status" value="1"/>
</dbReference>
<gene>
    <name evidence="2" type="ORF">ENKNEFLB_02803</name>
</gene>
<feature type="signal peptide" evidence="1">
    <location>
        <begin position="1"/>
        <end position="20"/>
    </location>
</feature>
<organism evidence="2 3">
    <name type="scientific">Nocardioides aquaticus</name>
    <dbReference type="NCBI Taxonomy" id="160826"/>
    <lineage>
        <taxon>Bacteria</taxon>
        <taxon>Bacillati</taxon>
        <taxon>Actinomycetota</taxon>
        <taxon>Actinomycetes</taxon>
        <taxon>Propionibacteriales</taxon>
        <taxon>Nocardioidaceae</taxon>
        <taxon>Nocardioides</taxon>
    </lineage>
</organism>
<dbReference type="RefSeq" id="WP_214055958.1">
    <property type="nucleotide sequence ID" value="NZ_BAAAHS010000074.1"/>
</dbReference>
<proteinExistence type="predicted"/>
<evidence type="ECO:0000256" key="1">
    <source>
        <dbReference type="SAM" id="SignalP"/>
    </source>
</evidence>
<evidence type="ECO:0008006" key="4">
    <source>
        <dbReference type="Google" id="ProtNLM"/>
    </source>
</evidence>
<dbReference type="Proteomes" id="UP000679307">
    <property type="component" value="Chromosome"/>
</dbReference>